<evidence type="ECO:0000313" key="4">
    <source>
        <dbReference type="Proteomes" id="UP001208689"/>
    </source>
</evidence>
<protein>
    <submittedName>
        <fullName evidence="3">UDP-N-acetylglucosamine--peptide N-acetylglucosaminyltransferase GtfA subunit</fullName>
        <ecNumber evidence="3">2.4.1.-</ecNumber>
    </submittedName>
</protein>
<organism evidence="3 4">
    <name type="scientific">Candidatus Lokiarchaeum ossiferum</name>
    <dbReference type="NCBI Taxonomy" id="2951803"/>
    <lineage>
        <taxon>Archaea</taxon>
        <taxon>Promethearchaeati</taxon>
        <taxon>Promethearchaeota</taxon>
        <taxon>Promethearchaeia</taxon>
        <taxon>Promethearchaeales</taxon>
        <taxon>Promethearchaeaceae</taxon>
        <taxon>Candidatus Lokiarchaeum</taxon>
    </lineage>
</organism>
<dbReference type="Proteomes" id="UP001208689">
    <property type="component" value="Chromosome"/>
</dbReference>
<feature type="transmembrane region" description="Helical" evidence="1">
    <location>
        <begin position="88"/>
        <end position="109"/>
    </location>
</feature>
<reference evidence="3" key="1">
    <citation type="submission" date="2022-09" db="EMBL/GenBank/DDBJ databases">
        <title>Actin cytoskeleton and complex cell architecture in an #Asgard archaeon.</title>
        <authorList>
            <person name="Ponce Toledo R.I."/>
            <person name="Schleper C."/>
            <person name="Rodrigues Oliveira T."/>
            <person name="Wollweber F."/>
            <person name="Xu J."/>
            <person name="Rittmann S."/>
            <person name="Klingl A."/>
            <person name="Pilhofer M."/>
        </authorList>
    </citation>
    <scope>NUCLEOTIDE SEQUENCE</scope>
    <source>
        <strain evidence="3">B-35</strain>
    </source>
</reference>
<dbReference type="Gene3D" id="3.40.50.2000">
    <property type="entry name" value="Glycogen Phosphorylase B"/>
    <property type="match status" value="2"/>
</dbReference>
<feature type="transmembrane region" description="Helical" evidence="1">
    <location>
        <begin position="58"/>
        <end position="76"/>
    </location>
</feature>
<accession>A0ABY6HX80</accession>
<dbReference type="EMBL" id="CP104013">
    <property type="protein sequence ID" value="UYP47976.1"/>
    <property type="molecule type" value="Genomic_DNA"/>
</dbReference>
<gene>
    <name evidence="3" type="ORF">NEF87_004261</name>
</gene>
<dbReference type="PANTHER" id="PTHR12526:SF630">
    <property type="entry name" value="GLYCOSYLTRANSFERASE"/>
    <property type="match status" value="1"/>
</dbReference>
<sequence>MHIVILIPNTDENLGKNLRIGGAEKQILRLLPTYANHKEIKIDLITKYTKYIPHSNNIIIHQLSSNSILFVIQTFFRLFSINKKQEITILNPHILGITIIPCIFFKMFVKTQIMTKISGEIYQLINTRTKNHLIKALDKIFVKFLIENSNHFQALNNRIKEDLQRNYNVPTEKIHLIPNAINLDDFKYIKKMKKITRFGYVGRLEKVKNIFLMLEAFEIVLQKNCEITLQLYGLGTLYNQIDSYIKSKQLENVIKLKGFQTNAHEIYSSFDCFILPSESEGLSNSLLEAMALGIPVIVSNIAGNMQLIKNHRNGLVFQVDSVKNLSNNMEKYINDQNFAEKMRESARNDIELNYSSKEVIKKLLIIYKRIQ</sequence>
<keyword evidence="4" id="KW-1185">Reference proteome</keyword>
<dbReference type="Pfam" id="PF00534">
    <property type="entry name" value="Glycos_transf_1"/>
    <property type="match status" value="1"/>
</dbReference>
<keyword evidence="1" id="KW-1133">Transmembrane helix</keyword>
<keyword evidence="1" id="KW-0472">Membrane</keyword>
<evidence type="ECO:0000313" key="3">
    <source>
        <dbReference type="EMBL" id="UYP47976.1"/>
    </source>
</evidence>
<proteinExistence type="predicted"/>
<keyword evidence="3" id="KW-0808">Transferase</keyword>
<feature type="domain" description="Glycosyl transferase family 1" evidence="2">
    <location>
        <begin position="193"/>
        <end position="348"/>
    </location>
</feature>
<name>A0ABY6HX80_9ARCH</name>
<dbReference type="EC" id="2.4.1.-" evidence="3"/>
<evidence type="ECO:0000259" key="2">
    <source>
        <dbReference type="Pfam" id="PF00534"/>
    </source>
</evidence>
<evidence type="ECO:0000256" key="1">
    <source>
        <dbReference type="SAM" id="Phobius"/>
    </source>
</evidence>
<dbReference type="InterPro" id="IPR001296">
    <property type="entry name" value="Glyco_trans_1"/>
</dbReference>
<dbReference type="SUPFAM" id="SSF53756">
    <property type="entry name" value="UDP-Glycosyltransferase/glycogen phosphorylase"/>
    <property type="match status" value="1"/>
</dbReference>
<keyword evidence="1" id="KW-0812">Transmembrane</keyword>
<dbReference type="GO" id="GO:0016757">
    <property type="term" value="F:glycosyltransferase activity"/>
    <property type="evidence" value="ECO:0007669"/>
    <property type="project" value="UniProtKB-KW"/>
</dbReference>
<keyword evidence="3" id="KW-0328">Glycosyltransferase</keyword>
<dbReference type="PANTHER" id="PTHR12526">
    <property type="entry name" value="GLYCOSYLTRANSFERASE"/>
    <property type="match status" value="1"/>
</dbReference>